<dbReference type="RefSeq" id="WP_136537596.1">
    <property type="nucleotide sequence ID" value="NZ_STGY01000086.1"/>
</dbReference>
<accession>A0A4S8PPC3</accession>
<gene>
    <name evidence="1" type="ORF">FAB82_26520</name>
</gene>
<organism evidence="1 2">
    <name type="scientific">Glycomyces buryatensis</name>
    <dbReference type="NCBI Taxonomy" id="2570927"/>
    <lineage>
        <taxon>Bacteria</taxon>
        <taxon>Bacillati</taxon>
        <taxon>Actinomycetota</taxon>
        <taxon>Actinomycetes</taxon>
        <taxon>Glycomycetales</taxon>
        <taxon>Glycomycetaceae</taxon>
        <taxon>Glycomyces</taxon>
    </lineage>
</organism>
<comment type="caution">
    <text evidence="1">The sequence shown here is derived from an EMBL/GenBank/DDBJ whole genome shotgun (WGS) entry which is preliminary data.</text>
</comment>
<sequence>MSSYRNPLAAPTDLEGWVAEGPAGVEHSGGGMVLSSTADEAALVAAGRGDHAHFTFWCPEVFDADVEISWDFRPLSGEGLAMLFFAATGTGGRDLFDPSLAPRTGYYPQYHSGDVSAFHVSYLRRKWPTERRFRTCNLRKSPGFHLVAQSADPLPGAEDADGHYRVRVTKRGPEVSFAIDGLELFTFHDDEPLGAGRIGFRQMSPLAAHYRNLEVNPLS</sequence>
<dbReference type="Proteomes" id="UP000308760">
    <property type="component" value="Unassembled WGS sequence"/>
</dbReference>
<protein>
    <submittedName>
        <fullName evidence="1">DUF1961 family protein</fullName>
    </submittedName>
</protein>
<dbReference type="AlphaFoldDB" id="A0A4S8PPC3"/>
<dbReference type="EMBL" id="STGY01000086">
    <property type="protein sequence ID" value="THV32863.1"/>
    <property type="molecule type" value="Genomic_DNA"/>
</dbReference>
<dbReference type="OrthoDB" id="7171052at2"/>
<dbReference type="Gene3D" id="2.60.120.200">
    <property type="match status" value="1"/>
</dbReference>
<keyword evidence="2" id="KW-1185">Reference proteome</keyword>
<proteinExistence type="predicted"/>
<dbReference type="Pfam" id="PF09224">
    <property type="entry name" value="DUF1961"/>
    <property type="match status" value="1"/>
</dbReference>
<name>A0A4S8PPC3_9ACTN</name>
<evidence type="ECO:0000313" key="2">
    <source>
        <dbReference type="Proteomes" id="UP000308760"/>
    </source>
</evidence>
<dbReference type="InterPro" id="IPR015305">
    <property type="entry name" value="DUF1961"/>
</dbReference>
<dbReference type="InterPro" id="IPR013320">
    <property type="entry name" value="ConA-like_dom_sf"/>
</dbReference>
<evidence type="ECO:0000313" key="1">
    <source>
        <dbReference type="EMBL" id="THV32863.1"/>
    </source>
</evidence>
<reference evidence="1 2" key="2">
    <citation type="submission" date="2019-05" db="EMBL/GenBank/DDBJ databases">
        <title>Glycomyces buryatensis sp. nov.</title>
        <authorList>
            <person name="Nikitina E."/>
        </authorList>
    </citation>
    <scope>NUCLEOTIDE SEQUENCE [LARGE SCALE GENOMIC DNA]</scope>
    <source>
        <strain evidence="1 2">18</strain>
    </source>
</reference>
<dbReference type="SUPFAM" id="SSF49899">
    <property type="entry name" value="Concanavalin A-like lectins/glucanases"/>
    <property type="match status" value="1"/>
</dbReference>
<reference evidence="2" key="1">
    <citation type="submission" date="2019-04" db="EMBL/GenBank/DDBJ databases">
        <title>Nocardioides xinjiangensis sp. nov.</title>
        <authorList>
            <person name="Liu S."/>
        </authorList>
    </citation>
    <scope>NUCLEOTIDE SEQUENCE [LARGE SCALE GENOMIC DNA]</scope>
    <source>
        <strain evidence="2">18</strain>
    </source>
</reference>